<evidence type="ECO:0000313" key="2">
    <source>
        <dbReference type="EMBL" id="NPT54206.1"/>
    </source>
</evidence>
<proteinExistence type="predicted"/>
<evidence type="ECO:0000313" key="3">
    <source>
        <dbReference type="Proteomes" id="UP000655523"/>
    </source>
</evidence>
<organism evidence="2 3">
    <name type="scientific">Paraburkholderia elongata</name>
    <dbReference type="NCBI Taxonomy" id="2675747"/>
    <lineage>
        <taxon>Bacteria</taxon>
        <taxon>Pseudomonadati</taxon>
        <taxon>Pseudomonadota</taxon>
        <taxon>Betaproteobacteria</taxon>
        <taxon>Burkholderiales</taxon>
        <taxon>Burkholderiaceae</taxon>
        <taxon>Paraburkholderia</taxon>
    </lineage>
</organism>
<name>A0A972NIR7_9BURK</name>
<keyword evidence="3" id="KW-1185">Reference proteome</keyword>
<evidence type="ECO:0000256" key="1">
    <source>
        <dbReference type="SAM" id="MobiDB-lite"/>
    </source>
</evidence>
<accession>A0A972NIR7</accession>
<comment type="caution">
    <text evidence="2">The sequence shown here is derived from an EMBL/GenBank/DDBJ whole genome shotgun (WGS) entry which is preliminary data.</text>
</comment>
<dbReference type="AlphaFoldDB" id="A0A972NIR7"/>
<feature type="region of interest" description="Disordered" evidence="1">
    <location>
        <begin position="16"/>
        <end position="40"/>
    </location>
</feature>
<gene>
    <name evidence="2" type="ORF">GNZ13_06175</name>
</gene>
<dbReference type="InterPro" id="IPR035940">
    <property type="entry name" value="CAP_sf"/>
</dbReference>
<reference evidence="2 3" key="1">
    <citation type="submission" date="2019-11" db="EMBL/GenBank/DDBJ databases">
        <title>Metabolism of dissolved organic matter in forest soils.</title>
        <authorList>
            <person name="Cyle K.T."/>
            <person name="Wilhelm R.C."/>
            <person name="Martinez C.E."/>
        </authorList>
    </citation>
    <scope>NUCLEOTIDE SEQUENCE [LARGE SCALE GENOMIC DNA]</scope>
    <source>
        <strain evidence="2 3">5N</strain>
    </source>
</reference>
<dbReference type="Gene3D" id="3.40.33.10">
    <property type="entry name" value="CAP"/>
    <property type="match status" value="1"/>
</dbReference>
<dbReference type="EMBL" id="WOEZ01000033">
    <property type="protein sequence ID" value="NPT54206.1"/>
    <property type="molecule type" value="Genomic_DNA"/>
</dbReference>
<sequence length="322" mass="32081">MIFLLAACGGGGGSSSTATSSAASAPGGASSPSGSSTATVASSTLSTPQYAPGSIESAMFAALNQARQSCGFTALEENTLLDKASDNHAQYMGVNNAGGDTESTSNADFTCATYVARAAAVGFPASTFGAGVSAVEYSVSASTNTQYGQALISEWLGGAYHGPAVLVPSGVVGIGTYQTSYNGYPEVRASISLLNTTLGHISSNAPLTYACQGSTGVLYSVVGEQPAPPNTSGSFGTPIAVVGNPSDTIVLQSGTLTDSSGHAVSLQLLDSADDPNEILAPYMASAYPTAPLTAGTSYTASITGIDNGTAFTRTFSFTTAIN</sequence>
<protein>
    <submittedName>
        <fullName evidence="2">CAP domain-containing protein</fullName>
    </submittedName>
</protein>
<dbReference type="Proteomes" id="UP000655523">
    <property type="component" value="Unassembled WGS sequence"/>
</dbReference>